<dbReference type="GeneID" id="78529213"/>
<comment type="caution">
    <text evidence="4">The sequence shown here is derived from an EMBL/GenBank/DDBJ whole genome shotgun (WGS) entry which is preliminary data.</text>
</comment>
<reference evidence="4 5" key="1">
    <citation type="submission" date="2014-08" db="EMBL/GenBank/DDBJ databases">
        <title>Whole genome shotgun sequence of Sphingomonas paucimobilis NBRC 13935.</title>
        <authorList>
            <person name="Hosoyama A."/>
            <person name="Hashimoto M."/>
            <person name="Hosoyama Y."/>
            <person name="Noguchi M."/>
            <person name="Uohara A."/>
            <person name="Ohji S."/>
            <person name="Katano-Makiyama Y."/>
            <person name="Ichikawa N."/>
            <person name="Kimura A."/>
            <person name="Yamazoe A."/>
            <person name="Fujita N."/>
        </authorList>
    </citation>
    <scope>NUCLEOTIDE SEQUENCE [LARGE SCALE GENOMIC DNA]</scope>
    <source>
        <strain evidence="4 5">NBRC 13935</strain>
    </source>
</reference>
<dbReference type="Proteomes" id="UP000032025">
    <property type="component" value="Unassembled WGS sequence"/>
</dbReference>
<evidence type="ECO:0000313" key="5">
    <source>
        <dbReference type="Proteomes" id="UP000032025"/>
    </source>
</evidence>
<name>A0A0C9NA04_SPHPI</name>
<dbReference type="AlphaFoldDB" id="A0A0C9NA04"/>
<sequence length="300" mass="32179">MTMRPKPQAFRIAVIGVATALTGACGGGSGQDEPSTPIVTPTASPTAAPSPSPTGTPAGWWRPDRALSWQWQLSGAVNTSYAVQAYDIDLFDTPVATITALHSAGRRVICYFSAGSSENWRSDDGQFAASDRGKALEGWAGERWLRTDSPTVRAVMAARLDLARTKGCDAVEPDNVDGYANANGLGLTAAMQLDYNRYLATEAHRRGLAIALKNDLDQVPVLQPAFDFAVNEQCHEYNECGAYSAFLDAGKPVLVAEYADRYRTNANGARDAMCAASRAQGVRTLVLAVKLDDSYRFTCD</sequence>
<dbReference type="SUPFAM" id="SSF51445">
    <property type="entry name" value="(Trans)glycosidases"/>
    <property type="match status" value="1"/>
</dbReference>
<dbReference type="Pfam" id="PF03537">
    <property type="entry name" value="Glyco_hydro_114"/>
    <property type="match status" value="1"/>
</dbReference>
<feature type="compositionally biased region" description="Low complexity" evidence="1">
    <location>
        <begin position="34"/>
        <end position="47"/>
    </location>
</feature>
<dbReference type="PANTHER" id="PTHR35273">
    <property type="entry name" value="ALPHA-1,4 POLYGALACTOSAMINIDASE, PUTATIVE (AFU_ORTHOLOGUE AFUA_3G07890)-RELATED"/>
    <property type="match status" value="1"/>
</dbReference>
<accession>A0A0C9NA04</accession>
<evidence type="ECO:0000256" key="2">
    <source>
        <dbReference type="SAM" id="SignalP"/>
    </source>
</evidence>
<keyword evidence="2" id="KW-0732">Signal</keyword>
<feature type="signal peptide" evidence="2">
    <location>
        <begin position="1"/>
        <end position="20"/>
    </location>
</feature>
<organism evidence="4 5">
    <name type="scientific">Sphingomonas paucimobilis NBRC 13935</name>
    <dbReference type="NCBI Taxonomy" id="1219050"/>
    <lineage>
        <taxon>Bacteria</taxon>
        <taxon>Pseudomonadati</taxon>
        <taxon>Pseudomonadota</taxon>
        <taxon>Alphaproteobacteria</taxon>
        <taxon>Sphingomonadales</taxon>
        <taxon>Sphingomonadaceae</taxon>
        <taxon>Sphingomonas</taxon>
    </lineage>
</organism>
<dbReference type="InterPro" id="IPR017853">
    <property type="entry name" value="GH"/>
</dbReference>
<evidence type="ECO:0000259" key="3">
    <source>
        <dbReference type="Pfam" id="PF03537"/>
    </source>
</evidence>
<keyword evidence="5" id="KW-1185">Reference proteome</keyword>
<gene>
    <name evidence="4" type="ORF">SP6_14_01890</name>
</gene>
<dbReference type="PROSITE" id="PS51257">
    <property type="entry name" value="PROKAR_LIPOPROTEIN"/>
    <property type="match status" value="1"/>
</dbReference>
<dbReference type="InterPro" id="IPR004352">
    <property type="entry name" value="GH114_TIM-barrel"/>
</dbReference>
<dbReference type="PANTHER" id="PTHR35273:SF2">
    <property type="entry name" value="ALPHA-GALACTOSIDASE"/>
    <property type="match status" value="1"/>
</dbReference>
<dbReference type="EMBL" id="BBJS01000014">
    <property type="protein sequence ID" value="GAN13032.1"/>
    <property type="molecule type" value="Genomic_DNA"/>
</dbReference>
<feature type="chain" id="PRO_5002200322" evidence="2">
    <location>
        <begin position="21"/>
        <end position="300"/>
    </location>
</feature>
<evidence type="ECO:0000313" key="4">
    <source>
        <dbReference type="EMBL" id="GAN13032.1"/>
    </source>
</evidence>
<feature type="domain" description="Glycoside-hydrolase family GH114 TIM-barrel" evidence="3">
    <location>
        <begin position="68"/>
        <end position="294"/>
    </location>
</feature>
<evidence type="ECO:0000256" key="1">
    <source>
        <dbReference type="SAM" id="MobiDB-lite"/>
    </source>
</evidence>
<dbReference type="Gene3D" id="3.20.20.70">
    <property type="entry name" value="Aldolase class I"/>
    <property type="match status" value="1"/>
</dbReference>
<dbReference type="RefSeq" id="WP_007403297.1">
    <property type="nucleotide sequence ID" value="NZ_BBJS01000014.1"/>
</dbReference>
<feature type="region of interest" description="Disordered" evidence="1">
    <location>
        <begin position="25"/>
        <end position="59"/>
    </location>
</feature>
<proteinExistence type="predicted"/>
<dbReference type="InterPro" id="IPR013785">
    <property type="entry name" value="Aldolase_TIM"/>
</dbReference>
<protein>
    <submittedName>
        <fullName evidence="4">DNA, contig: SP614</fullName>
    </submittedName>
</protein>